<dbReference type="RefSeq" id="WP_317714808.1">
    <property type="nucleotide sequence ID" value="NZ_JAWLUM010000006.1"/>
</dbReference>
<reference evidence="2 3" key="1">
    <citation type="submission" date="2023-10" db="EMBL/GenBank/DDBJ databases">
        <title>Development of a sustainable strategy for remediation of hydrocarbon-contaminated territories based on the waste exchange concept.</title>
        <authorList>
            <person name="Krivoruchko A."/>
        </authorList>
    </citation>
    <scope>NUCLEOTIDE SEQUENCE [LARGE SCALE GENOMIC DNA]</scope>
    <source>
        <strain evidence="2 3">IEGM 1236</strain>
    </source>
</reference>
<dbReference type="EMBL" id="JAWLUM010000006">
    <property type="protein sequence ID" value="MDV7136857.1"/>
    <property type="molecule type" value="Genomic_DNA"/>
</dbReference>
<feature type="compositionally biased region" description="Pro residues" evidence="1">
    <location>
        <begin position="304"/>
        <end position="316"/>
    </location>
</feature>
<gene>
    <name evidence="2" type="ORF">R4198_24470</name>
</gene>
<evidence type="ECO:0000313" key="2">
    <source>
        <dbReference type="EMBL" id="MDV7136857.1"/>
    </source>
</evidence>
<keyword evidence="3" id="KW-1185">Reference proteome</keyword>
<evidence type="ECO:0000256" key="1">
    <source>
        <dbReference type="SAM" id="MobiDB-lite"/>
    </source>
</evidence>
<proteinExistence type="predicted"/>
<comment type="caution">
    <text evidence="2">The sequence shown here is derived from an EMBL/GenBank/DDBJ whole genome shotgun (WGS) entry which is preliminary data.</text>
</comment>
<accession>A0ABU4F1S5</accession>
<name>A0ABU4F1S5_WILMA</name>
<evidence type="ECO:0008006" key="4">
    <source>
        <dbReference type="Google" id="ProtNLM"/>
    </source>
</evidence>
<protein>
    <recommendedName>
        <fullName evidence="4">Heavy metal-binding domain-containing protein</fullName>
    </recommendedName>
</protein>
<feature type="region of interest" description="Disordered" evidence="1">
    <location>
        <begin position="301"/>
        <end position="325"/>
    </location>
</feature>
<sequence length="325" mass="33462">MNTATRLALYGAGLVAVFVAAFIAAGAVVPDRVASDWTTSADHTAHTPTTDAATAPAPEAAPVRGVSIAADGFALTALAAPTRVGESGELAFTITGPDGRPVTSFATSHDKQLHAIIVATDGSHYQHVHPTMDTSGRWSLPWQWPAAGSYRVFADFVPAATGTDLTLTSTVTVAGEVAPSLPRPVSATDDVAGFQVSLEGSLSTAGTSMVTTRISRDGNPVMTLQPYLGAYGHLVALREGDLAYLHVHPEGASPSGPDQLSGPHVQFATSAPTPGRYLLYFDFQVDGQVHTAEFVLQTTGAQPTAPPAGQPTPNPSAPTDAHGGH</sequence>
<evidence type="ECO:0000313" key="3">
    <source>
        <dbReference type="Proteomes" id="UP001185792"/>
    </source>
</evidence>
<organism evidence="2 3">
    <name type="scientific">Williamsia marianensis</name>
    <dbReference type="NCBI Taxonomy" id="85044"/>
    <lineage>
        <taxon>Bacteria</taxon>
        <taxon>Bacillati</taxon>
        <taxon>Actinomycetota</taxon>
        <taxon>Actinomycetes</taxon>
        <taxon>Mycobacteriales</taxon>
        <taxon>Nocardiaceae</taxon>
        <taxon>Williamsia</taxon>
    </lineage>
</organism>
<dbReference type="Proteomes" id="UP001185792">
    <property type="component" value="Unassembled WGS sequence"/>
</dbReference>